<keyword evidence="1" id="KW-0805">Transcription regulation</keyword>
<dbReference type="AlphaFoldDB" id="A0AAX4NY08"/>
<gene>
    <name evidence="9" type="ORF">HKI87_01g02900</name>
</gene>
<keyword evidence="4" id="KW-0539">Nucleus</keyword>
<dbReference type="InterPro" id="IPR017884">
    <property type="entry name" value="SANT_dom"/>
</dbReference>
<reference evidence="9 10" key="1">
    <citation type="submission" date="2024-03" db="EMBL/GenBank/DDBJ databases">
        <title>Complete genome sequence of the green alga Chloropicon roscoffensis RCC1871.</title>
        <authorList>
            <person name="Lemieux C."/>
            <person name="Pombert J.-F."/>
            <person name="Otis C."/>
            <person name="Turmel M."/>
        </authorList>
    </citation>
    <scope>NUCLEOTIDE SEQUENCE [LARGE SCALE GENOMIC DNA]</scope>
    <source>
        <strain evidence="9 10">RCC1871</strain>
    </source>
</reference>
<feature type="coiled-coil region" evidence="5">
    <location>
        <begin position="9"/>
        <end position="47"/>
    </location>
</feature>
<evidence type="ECO:0000259" key="8">
    <source>
        <dbReference type="PROSITE" id="PS51294"/>
    </source>
</evidence>
<proteinExistence type="predicted"/>
<dbReference type="InterPro" id="IPR051575">
    <property type="entry name" value="Myb-like_DNA-bd"/>
</dbReference>
<evidence type="ECO:0000256" key="3">
    <source>
        <dbReference type="ARBA" id="ARBA00023163"/>
    </source>
</evidence>
<dbReference type="PROSITE" id="PS51294">
    <property type="entry name" value="HTH_MYB"/>
    <property type="match status" value="3"/>
</dbReference>
<organism evidence="9 10">
    <name type="scientific">Chloropicon roscoffensis</name>
    <dbReference type="NCBI Taxonomy" id="1461544"/>
    <lineage>
        <taxon>Eukaryota</taxon>
        <taxon>Viridiplantae</taxon>
        <taxon>Chlorophyta</taxon>
        <taxon>Chloropicophyceae</taxon>
        <taxon>Chloropicales</taxon>
        <taxon>Chloropicaceae</taxon>
        <taxon>Chloropicon</taxon>
    </lineage>
</organism>
<dbReference type="PANTHER" id="PTHR46621">
    <property type="entry name" value="SNRNA-ACTIVATING PROTEIN COMPLEX SUBUNIT 4"/>
    <property type="match status" value="1"/>
</dbReference>
<feature type="domain" description="Myb-like" evidence="6">
    <location>
        <begin position="410"/>
        <end position="465"/>
    </location>
</feature>
<evidence type="ECO:0000313" key="9">
    <source>
        <dbReference type="EMBL" id="WZN58766.1"/>
    </source>
</evidence>
<dbReference type="GO" id="GO:0019185">
    <property type="term" value="C:snRNA-activating protein complex"/>
    <property type="evidence" value="ECO:0007669"/>
    <property type="project" value="TreeGrafter"/>
</dbReference>
<dbReference type="EMBL" id="CP151501">
    <property type="protein sequence ID" value="WZN58766.1"/>
    <property type="molecule type" value="Genomic_DNA"/>
</dbReference>
<evidence type="ECO:0000313" key="10">
    <source>
        <dbReference type="Proteomes" id="UP001472866"/>
    </source>
</evidence>
<dbReference type="CDD" id="cd00167">
    <property type="entry name" value="SANT"/>
    <property type="match status" value="3"/>
</dbReference>
<dbReference type="Gene3D" id="1.10.10.60">
    <property type="entry name" value="Homeodomain-like"/>
    <property type="match status" value="3"/>
</dbReference>
<dbReference type="Pfam" id="PF00249">
    <property type="entry name" value="Myb_DNA-binding"/>
    <property type="match status" value="1"/>
</dbReference>
<protein>
    <submittedName>
        <fullName evidence="9">Myb transcription factor</fullName>
    </submittedName>
</protein>
<evidence type="ECO:0000256" key="5">
    <source>
        <dbReference type="SAM" id="Coils"/>
    </source>
</evidence>
<dbReference type="GO" id="GO:0042795">
    <property type="term" value="P:snRNA transcription by RNA polymerase II"/>
    <property type="evidence" value="ECO:0007669"/>
    <property type="project" value="TreeGrafter"/>
</dbReference>
<dbReference type="PROSITE" id="PS51293">
    <property type="entry name" value="SANT"/>
    <property type="match status" value="1"/>
</dbReference>
<sequence>MRPLTADGLEVLLEENRALQAHLEGQVEKVRKQIEENRLQVRKVNDLRKSLEYRDKCAQGLEVVWHKDLKPVMVPLANKVVEVPSTRYFVSKSNTVPKPNEDAVRLSELYSRMPIPFDTKAHEWTPTQRGQLRDQVKEAVVRMKMRETRAAEGAESRDGLLRNYQNLYEECRASTTLSTDEDRELLRRVDWDKVAEGVRGGKKASDCEWQWKNLEDPVLPSVGFTAIQGDKLMEIAKDCEMRDWDRISRLYESWADGSPMGGEVGTNAKRPVDCLRYIQKNRKRRAVGCKWSEEEDRALLRAIKAHEIFDGQWNKWVSIAAALPDKTSKQCLHRWKNVLLPRQRRREVAAAGEDKSEGKRQQMPRNVWTKPEDELLVAEVAKKGKNWSVVAKAIENKSDRQCRERYLLVDPELKQGEWTDEEILELHSQVKKYYNAHDGAINWDYISRQLRRSSNHCRKRWCRVLPNIYRQIVTEVVAEVADEAMREP</sequence>
<evidence type="ECO:0000256" key="2">
    <source>
        <dbReference type="ARBA" id="ARBA00023125"/>
    </source>
</evidence>
<keyword evidence="3" id="KW-0804">Transcription</keyword>
<dbReference type="InterPro" id="IPR009057">
    <property type="entry name" value="Homeodomain-like_sf"/>
</dbReference>
<evidence type="ECO:0000256" key="1">
    <source>
        <dbReference type="ARBA" id="ARBA00023015"/>
    </source>
</evidence>
<feature type="domain" description="HTH myb-type" evidence="8">
    <location>
        <begin position="283"/>
        <end position="343"/>
    </location>
</feature>
<dbReference type="Pfam" id="PF13921">
    <property type="entry name" value="Myb_DNA-bind_6"/>
    <property type="match status" value="1"/>
</dbReference>
<feature type="domain" description="Myb-like" evidence="6">
    <location>
        <begin position="290"/>
        <end position="339"/>
    </location>
</feature>
<feature type="domain" description="HTH myb-type" evidence="8">
    <location>
        <begin position="368"/>
        <end position="413"/>
    </location>
</feature>
<feature type="domain" description="SANT" evidence="7">
    <location>
        <begin position="366"/>
        <end position="414"/>
    </location>
</feature>
<accession>A0AAX4NY08</accession>
<dbReference type="SMART" id="SM00717">
    <property type="entry name" value="SANT"/>
    <property type="match status" value="5"/>
</dbReference>
<dbReference type="PROSITE" id="PS50090">
    <property type="entry name" value="MYB_LIKE"/>
    <property type="match status" value="3"/>
</dbReference>
<evidence type="ECO:0000259" key="6">
    <source>
        <dbReference type="PROSITE" id="PS50090"/>
    </source>
</evidence>
<feature type="domain" description="Myb-like" evidence="6">
    <location>
        <begin position="360"/>
        <end position="406"/>
    </location>
</feature>
<dbReference type="GO" id="GO:0042796">
    <property type="term" value="P:snRNA transcription by RNA polymerase III"/>
    <property type="evidence" value="ECO:0007669"/>
    <property type="project" value="TreeGrafter"/>
</dbReference>
<dbReference type="InterPro" id="IPR017930">
    <property type="entry name" value="Myb_dom"/>
</dbReference>
<keyword evidence="2" id="KW-0238">DNA-binding</keyword>
<dbReference type="InterPro" id="IPR001005">
    <property type="entry name" value="SANT/Myb"/>
</dbReference>
<dbReference type="Proteomes" id="UP001472866">
    <property type="component" value="Chromosome 01"/>
</dbReference>
<keyword evidence="10" id="KW-1185">Reference proteome</keyword>
<feature type="domain" description="HTH myb-type" evidence="8">
    <location>
        <begin position="414"/>
        <end position="469"/>
    </location>
</feature>
<dbReference type="SUPFAM" id="SSF46689">
    <property type="entry name" value="Homeodomain-like"/>
    <property type="match status" value="3"/>
</dbReference>
<evidence type="ECO:0000259" key="7">
    <source>
        <dbReference type="PROSITE" id="PS51293"/>
    </source>
</evidence>
<name>A0AAX4NY08_9CHLO</name>
<dbReference type="GO" id="GO:0001006">
    <property type="term" value="F:RNA polymerase III type 3 promoter sequence-specific DNA binding"/>
    <property type="evidence" value="ECO:0007669"/>
    <property type="project" value="TreeGrafter"/>
</dbReference>
<dbReference type="GO" id="GO:0000978">
    <property type="term" value="F:RNA polymerase II cis-regulatory region sequence-specific DNA binding"/>
    <property type="evidence" value="ECO:0007669"/>
    <property type="project" value="TreeGrafter"/>
</dbReference>
<dbReference type="PANTHER" id="PTHR46621:SF1">
    <property type="entry name" value="SNRNA-ACTIVATING PROTEIN COMPLEX SUBUNIT 4"/>
    <property type="match status" value="1"/>
</dbReference>
<evidence type="ECO:0000256" key="4">
    <source>
        <dbReference type="ARBA" id="ARBA00023242"/>
    </source>
</evidence>
<keyword evidence="5" id="KW-0175">Coiled coil</keyword>